<dbReference type="GO" id="GO:0005840">
    <property type="term" value="C:ribosome"/>
    <property type="evidence" value="ECO:0007669"/>
    <property type="project" value="UniProtKB-KW"/>
</dbReference>
<keyword evidence="1" id="KW-0687">Ribonucleoprotein</keyword>
<gene>
    <name evidence="1" type="primary">rpsO</name>
    <name evidence="1" type="ORF">SO694_00022428</name>
</gene>
<reference evidence="1 2" key="1">
    <citation type="submission" date="2024-03" db="EMBL/GenBank/DDBJ databases">
        <title>Aureococcus anophagefferens CCMP1851 and Kratosvirus quantuckense: Draft genome of a second virus-susceptible host strain in the model system.</title>
        <authorList>
            <person name="Chase E."/>
            <person name="Truchon A.R."/>
            <person name="Schepens W."/>
            <person name="Wilhelm S.W."/>
        </authorList>
    </citation>
    <scope>NUCLEOTIDE SEQUENCE [LARGE SCALE GENOMIC DNA]</scope>
    <source>
        <strain evidence="1 2">CCMP1851</strain>
    </source>
</reference>
<dbReference type="InterPro" id="IPR000589">
    <property type="entry name" value="Ribosomal_uS15"/>
</dbReference>
<dbReference type="KEGG" id="aaf:AURANDRAFT_52388"/>
<dbReference type="SUPFAM" id="SSF47060">
    <property type="entry name" value="S15/NS1 RNA-binding domain"/>
    <property type="match status" value="1"/>
</dbReference>
<evidence type="ECO:0000313" key="2">
    <source>
        <dbReference type="Proteomes" id="UP001363151"/>
    </source>
</evidence>
<organism evidence="1 2">
    <name type="scientific">Aureococcus anophagefferens</name>
    <name type="common">Harmful bloom alga</name>
    <dbReference type="NCBI Taxonomy" id="44056"/>
    <lineage>
        <taxon>Eukaryota</taxon>
        <taxon>Sar</taxon>
        <taxon>Stramenopiles</taxon>
        <taxon>Ochrophyta</taxon>
        <taxon>Pelagophyceae</taxon>
        <taxon>Pelagomonadales</taxon>
        <taxon>Pelagomonadaceae</taxon>
        <taxon>Aureococcus</taxon>
    </lineage>
</organism>
<name>A0ABR1FT89_AURAN</name>
<dbReference type="NCBIfam" id="TIGR00952">
    <property type="entry name" value="S15_bact"/>
    <property type="match status" value="1"/>
</dbReference>
<comment type="caution">
    <text evidence="1">The sequence shown here is derived from an EMBL/GenBank/DDBJ whole genome shotgun (WGS) entry which is preliminary data.</text>
</comment>
<dbReference type="InterPro" id="IPR005290">
    <property type="entry name" value="Ribosomal_uS15_bac-type"/>
</dbReference>
<dbReference type="InterPro" id="IPR009068">
    <property type="entry name" value="uS15_NS1_RNA-bd_sf"/>
</dbReference>
<keyword evidence="2" id="KW-1185">Reference proteome</keyword>
<keyword evidence="1" id="KW-0689">Ribosomal protein</keyword>
<dbReference type="PANTHER" id="PTHR23321">
    <property type="entry name" value="RIBOSOMAL PROTEIN S15, BACTERIAL AND ORGANELLAR"/>
    <property type="match status" value="1"/>
</dbReference>
<evidence type="ECO:0000313" key="1">
    <source>
        <dbReference type="EMBL" id="KAK7237896.1"/>
    </source>
</evidence>
<dbReference type="Pfam" id="PF00312">
    <property type="entry name" value="Ribosomal_S15"/>
    <property type="match status" value="1"/>
</dbReference>
<dbReference type="Gene3D" id="1.10.287.10">
    <property type="entry name" value="S15/NS1, RNA-binding"/>
    <property type="match status" value="1"/>
</dbReference>
<dbReference type="Gene3D" id="6.10.250.3130">
    <property type="match status" value="1"/>
</dbReference>
<dbReference type="Proteomes" id="UP001363151">
    <property type="component" value="Unassembled WGS sequence"/>
</dbReference>
<dbReference type="GO" id="GO:0005737">
    <property type="term" value="C:cytoplasm"/>
    <property type="evidence" value="ECO:0007669"/>
    <property type="project" value="UniProtKB-ARBA"/>
</dbReference>
<dbReference type="SMART" id="SM01387">
    <property type="entry name" value="Ribosomal_S15"/>
    <property type="match status" value="1"/>
</dbReference>
<dbReference type="CDD" id="cd00353">
    <property type="entry name" value="Ribosomal_S15p_S13e"/>
    <property type="match status" value="1"/>
</dbReference>
<sequence>MRAVLIALACSLGAALVPVSLPKTRAVSMKSSVTEAGTSVLEDTEGLGAEFEDAIVDDEAWDVEGSGDEDLLAGFDLDGADVGDIDSYGATPREICDGERAEYKAKFPRHDNDCGSSEIQIALFTARIKHITQHVVDNPKDHASRRGLLTLVSKRRRLLNYYHSRSPEKAVKLAADLGVRFRFKSALPDRAEKYRQYTIAANKKKK</sequence>
<dbReference type="PANTHER" id="PTHR23321:SF26">
    <property type="entry name" value="SMALL RIBOSOMAL SUBUNIT PROTEIN US15M"/>
    <property type="match status" value="1"/>
</dbReference>
<accession>A0ABR1FT89</accession>
<dbReference type="HAMAP" id="MF_01343_B">
    <property type="entry name" value="Ribosomal_uS15_B"/>
    <property type="match status" value="1"/>
</dbReference>
<dbReference type="GO" id="GO:0003735">
    <property type="term" value="F:structural constituent of ribosome"/>
    <property type="evidence" value="ECO:0007669"/>
    <property type="project" value="InterPro"/>
</dbReference>
<dbReference type="GO" id="GO:1990904">
    <property type="term" value="C:ribonucleoprotein complex"/>
    <property type="evidence" value="ECO:0007669"/>
    <property type="project" value="UniProtKB-KW"/>
</dbReference>
<protein>
    <submittedName>
        <fullName evidence="1">Ribosomal protein S15</fullName>
    </submittedName>
</protein>
<dbReference type="GO" id="GO:0006412">
    <property type="term" value="P:translation"/>
    <property type="evidence" value="ECO:0007669"/>
    <property type="project" value="InterPro"/>
</dbReference>
<dbReference type="PROSITE" id="PS00362">
    <property type="entry name" value="RIBOSOMAL_S15"/>
    <property type="match status" value="1"/>
</dbReference>
<dbReference type="EMBL" id="JBBJCI010000231">
    <property type="protein sequence ID" value="KAK7237896.1"/>
    <property type="molecule type" value="Genomic_DNA"/>
</dbReference>
<proteinExistence type="inferred from homology"/>